<dbReference type="Pfam" id="PF01584">
    <property type="entry name" value="CheW"/>
    <property type="match status" value="1"/>
</dbReference>
<feature type="domain" description="CheW-like" evidence="1">
    <location>
        <begin position="58"/>
        <end position="168"/>
    </location>
</feature>
<reference evidence="2 3" key="1">
    <citation type="journal article" date="2011" name="Curr. Microbiol.">
        <title>Luteibacter jiangsuensis sp. nov.: a methamidophos-degrading bacterium isolated from a methamidophos-manufacturing factory.</title>
        <authorList>
            <person name="Wang L."/>
            <person name="Wang G.L."/>
            <person name="Li S.P."/>
            <person name="Jiang J.D."/>
        </authorList>
    </citation>
    <scope>NUCLEOTIDE SEQUENCE [LARGE SCALE GENOMIC DNA]</scope>
    <source>
        <strain evidence="2 3">CGMCC 1.10133</strain>
    </source>
</reference>
<keyword evidence="3" id="KW-1185">Reference proteome</keyword>
<dbReference type="Proteomes" id="UP001429601">
    <property type="component" value="Unassembled WGS sequence"/>
</dbReference>
<evidence type="ECO:0000313" key="2">
    <source>
        <dbReference type="EMBL" id="NID06560.1"/>
    </source>
</evidence>
<dbReference type="InterPro" id="IPR036061">
    <property type="entry name" value="CheW-like_dom_sf"/>
</dbReference>
<accession>A0ABX0Q9I5</accession>
<gene>
    <name evidence="2" type="ORF">HBF26_16820</name>
</gene>
<dbReference type="RefSeq" id="WP_167129063.1">
    <property type="nucleotide sequence ID" value="NZ_JAAQQR010000009.1"/>
</dbReference>
<evidence type="ECO:0000313" key="3">
    <source>
        <dbReference type="Proteomes" id="UP001429601"/>
    </source>
</evidence>
<comment type="caution">
    <text evidence="2">The sequence shown here is derived from an EMBL/GenBank/DDBJ whole genome shotgun (WGS) entry which is preliminary data.</text>
</comment>
<organism evidence="2 3">
    <name type="scientific">Luteibacter jiangsuensis</name>
    <dbReference type="NCBI Taxonomy" id="637577"/>
    <lineage>
        <taxon>Bacteria</taxon>
        <taxon>Pseudomonadati</taxon>
        <taxon>Pseudomonadota</taxon>
        <taxon>Gammaproteobacteria</taxon>
        <taxon>Lysobacterales</taxon>
        <taxon>Rhodanobacteraceae</taxon>
        <taxon>Luteibacter</taxon>
    </lineage>
</organism>
<dbReference type="EMBL" id="JAAQQR010000009">
    <property type="protein sequence ID" value="NID06560.1"/>
    <property type="molecule type" value="Genomic_DNA"/>
</dbReference>
<dbReference type="SUPFAM" id="SSF50341">
    <property type="entry name" value="CheW-like"/>
    <property type="match status" value="1"/>
</dbReference>
<evidence type="ECO:0000259" key="1">
    <source>
        <dbReference type="Pfam" id="PF01584"/>
    </source>
</evidence>
<proteinExistence type="predicted"/>
<protein>
    <submittedName>
        <fullName evidence="2">Chemotaxis protein CheW</fullName>
    </submittedName>
</protein>
<dbReference type="InterPro" id="IPR002545">
    <property type="entry name" value="CheW-lke_dom"/>
</dbReference>
<name>A0ABX0Q9I5_9GAMM</name>
<sequence>MRAMQDAEQIVADYLAELLTPAMRPATKAPAAEVTVVAFQPGRNAPAPVPVRDAACRYLLCVAAGVKLAVPMADVTHVIPMPPLSPPNSSNPICLGRWRHPGGEARVADLAAILSPDLSGSPVTTLVILRDRTWALACVVDEESVELLPDAIQWRLGATTRPWLAGMSPEPKCGVVDTTALIEWLEKELGP</sequence>